<protein>
    <recommendedName>
        <fullName evidence="3">Head decoration protein</fullName>
    </recommendedName>
</protein>
<proteinExistence type="predicted"/>
<evidence type="ECO:0000313" key="2">
    <source>
        <dbReference type="Proteomes" id="UP000422108"/>
    </source>
</evidence>
<dbReference type="Pfam" id="PF02924">
    <property type="entry name" value="HDPD"/>
    <property type="match status" value="1"/>
</dbReference>
<name>A0A5K8AHC4_9BACT</name>
<dbReference type="InterPro" id="IPR004195">
    <property type="entry name" value="Head_decoration_D"/>
</dbReference>
<dbReference type="Proteomes" id="UP000422108">
    <property type="component" value="Chromosome"/>
</dbReference>
<dbReference type="AlphaFoldDB" id="A0A5K8AHC4"/>
<evidence type="ECO:0000313" key="1">
    <source>
        <dbReference type="EMBL" id="BBO92057.1"/>
    </source>
</evidence>
<dbReference type="Gene3D" id="2.40.300.10">
    <property type="entry name" value="Head decoration protein D"/>
    <property type="match status" value="1"/>
</dbReference>
<gene>
    <name evidence="1" type="ORF">DSCOOX_52370</name>
</gene>
<evidence type="ECO:0008006" key="3">
    <source>
        <dbReference type="Google" id="ProtNLM"/>
    </source>
</evidence>
<sequence>MSSITESNYLDDFLKWESDKNYSREKVTIASGNSISCGEVLGIVTASGKYAAFDQDGADGTETAAGIAIADYDASEADVEGVAIVRDAIVIEDNLTFPSDIETAEQATAMASLKTAGIIAAEEG</sequence>
<keyword evidence="2" id="KW-1185">Reference proteome</keyword>
<dbReference type="RefSeq" id="WP_155312858.1">
    <property type="nucleotide sequence ID" value="NZ_AP021879.1"/>
</dbReference>
<organism evidence="1 2">
    <name type="scientific">Desulfosarcina ovata subsp. ovata</name>
    <dbReference type="NCBI Taxonomy" id="2752305"/>
    <lineage>
        <taxon>Bacteria</taxon>
        <taxon>Pseudomonadati</taxon>
        <taxon>Thermodesulfobacteriota</taxon>
        <taxon>Desulfobacteria</taxon>
        <taxon>Desulfobacterales</taxon>
        <taxon>Desulfosarcinaceae</taxon>
        <taxon>Desulfosarcina</taxon>
    </lineage>
</organism>
<dbReference type="EMBL" id="AP021879">
    <property type="protein sequence ID" value="BBO92057.1"/>
    <property type="molecule type" value="Genomic_DNA"/>
</dbReference>
<accession>A0A5K8AHC4</accession>
<reference evidence="1 2" key="1">
    <citation type="submission" date="2019-11" db="EMBL/GenBank/DDBJ databases">
        <title>Comparative genomics of hydrocarbon-degrading Desulfosarcina strains.</title>
        <authorList>
            <person name="Watanabe M."/>
            <person name="Kojima H."/>
            <person name="Fukui M."/>
        </authorList>
    </citation>
    <scope>NUCLEOTIDE SEQUENCE [LARGE SCALE GENOMIC DNA]</scope>
    <source>
        <strain evidence="2">oXyS1</strain>
    </source>
</reference>